<dbReference type="EMBL" id="HBEY01029944">
    <property type="protein sequence ID" value="CAD8610827.1"/>
    <property type="molecule type" value="Transcribed_RNA"/>
</dbReference>
<sequence length="135" mass="14295">MERTVVKSFGHAAGVVLEALARRDDPQEAATSASTTPVTAGDLVRAHQTLLQGARTWRRWAGGLPGGHTKAAQAAEELVAEFLEFSHHDAIAEAQAIGWAPGSPWNLSNLAPLSPELKSRCKPALATATFTSVCR</sequence>
<accession>A0A7S0LEW4</accession>
<organism evidence="1">
    <name type="scientific">Coccolithus braarudii</name>
    <dbReference type="NCBI Taxonomy" id="221442"/>
    <lineage>
        <taxon>Eukaryota</taxon>
        <taxon>Haptista</taxon>
        <taxon>Haptophyta</taxon>
        <taxon>Prymnesiophyceae</taxon>
        <taxon>Coccolithales</taxon>
        <taxon>Coccolithaceae</taxon>
        <taxon>Coccolithus</taxon>
    </lineage>
</organism>
<dbReference type="AlphaFoldDB" id="A0A7S0LEW4"/>
<reference evidence="1" key="1">
    <citation type="submission" date="2021-01" db="EMBL/GenBank/DDBJ databases">
        <authorList>
            <person name="Corre E."/>
            <person name="Pelletier E."/>
            <person name="Niang G."/>
            <person name="Scheremetjew M."/>
            <person name="Finn R."/>
            <person name="Kale V."/>
            <person name="Holt S."/>
            <person name="Cochrane G."/>
            <person name="Meng A."/>
            <person name="Brown T."/>
            <person name="Cohen L."/>
        </authorList>
    </citation>
    <scope>NUCLEOTIDE SEQUENCE</scope>
    <source>
        <strain evidence="1">PLY182g</strain>
    </source>
</reference>
<protein>
    <submittedName>
        <fullName evidence="1">Uncharacterized protein</fullName>
    </submittedName>
</protein>
<gene>
    <name evidence="1" type="ORF">CPEL01642_LOCUS14205</name>
</gene>
<evidence type="ECO:0000313" key="1">
    <source>
        <dbReference type="EMBL" id="CAD8610827.1"/>
    </source>
</evidence>
<proteinExistence type="predicted"/>
<name>A0A7S0LEW4_9EUKA</name>